<name>A0A498J8N0_MALDO</name>
<keyword evidence="4" id="KW-1185">Reference proteome</keyword>
<dbReference type="InterPro" id="IPR039391">
    <property type="entry name" value="Phytocyanin-like"/>
</dbReference>
<reference evidence="3 4" key="1">
    <citation type="submission" date="2018-10" db="EMBL/GenBank/DDBJ databases">
        <title>A high-quality apple genome assembly.</title>
        <authorList>
            <person name="Hu J."/>
        </authorList>
    </citation>
    <scope>NUCLEOTIDE SEQUENCE [LARGE SCALE GENOMIC DNA]</scope>
    <source>
        <strain evidence="4">cv. HFTH1</strain>
        <tissue evidence="3">Young leaf</tissue>
    </source>
</reference>
<dbReference type="GO" id="GO:0005886">
    <property type="term" value="C:plasma membrane"/>
    <property type="evidence" value="ECO:0007669"/>
    <property type="project" value="TreeGrafter"/>
</dbReference>
<dbReference type="EMBL" id="RDQH01000334">
    <property type="protein sequence ID" value="RXH91175.1"/>
    <property type="molecule type" value="Genomic_DNA"/>
</dbReference>
<dbReference type="PROSITE" id="PS51485">
    <property type="entry name" value="PHYTOCYANIN"/>
    <property type="match status" value="1"/>
</dbReference>
<evidence type="ECO:0000313" key="4">
    <source>
        <dbReference type="Proteomes" id="UP000290289"/>
    </source>
</evidence>
<evidence type="ECO:0000259" key="2">
    <source>
        <dbReference type="PROSITE" id="PS51485"/>
    </source>
</evidence>
<feature type="chain" id="PRO_5019778317" description="Phytocyanin domain-containing protein" evidence="1">
    <location>
        <begin position="30"/>
        <end position="129"/>
    </location>
</feature>
<dbReference type="InterPro" id="IPR008972">
    <property type="entry name" value="Cupredoxin"/>
</dbReference>
<evidence type="ECO:0000313" key="3">
    <source>
        <dbReference type="EMBL" id="RXH91175.1"/>
    </source>
</evidence>
<dbReference type="Pfam" id="PF02298">
    <property type="entry name" value="Cu_bind_like"/>
    <property type="match status" value="1"/>
</dbReference>
<dbReference type="SUPFAM" id="SSF49503">
    <property type="entry name" value="Cupredoxins"/>
    <property type="match status" value="1"/>
</dbReference>
<dbReference type="Proteomes" id="UP000290289">
    <property type="component" value="Chromosome 8"/>
</dbReference>
<organism evidence="3 4">
    <name type="scientific">Malus domestica</name>
    <name type="common">Apple</name>
    <name type="synonym">Pyrus malus</name>
    <dbReference type="NCBI Taxonomy" id="3750"/>
    <lineage>
        <taxon>Eukaryota</taxon>
        <taxon>Viridiplantae</taxon>
        <taxon>Streptophyta</taxon>
        <taxon>Embryophyta</taxon>
        <taxon>Tracheophyta</taxon>
        <taxon>Spermatophyta</taxon>
        <taxon>Magnoliopsida</taxon>
        <taxon>eudicotyledons</taxon>
        <taxon>Gunneridae</taxon>
        <taxon>Pentapetalae</taxon>
        <taxon>rosids</taxon>
        <taxon>fabids</taxon>
        <taxon>Rosales</taxon>
        <taxon>Rosaceae</taxon>
        <taxon>Amygdaloideae</taxon>
        <taxon>Maleae</taxon>
        <taxon>Malus</taxon>
    </lineage>
</organism>
<keyword evidence="1" id="KW-0732">Signal</keyword>
<dbReference type="PANTHER" id="PTHR33021">
    <property type="entry name" value="BLUE COPPER PROTEIN"/>
    <property type="match status" value="1"/>
</dbReference>
<protein>
    <recommendedName>
        <fullName evidence="2">Phytocyanin domain-containing protein</fullName>
    </recommendedName>
</protein>
<comment type="caution">
    <text evidence="3">The sequence shown here is derived from an EMBL/GenBank/DDBJ whole genome shotgun (WGS) entry which is preliminary data.</text>
</comment>
<dbReference type="PROSITE" id="PS51257">
    <property type="entry name" value="PROKAR_LIPOPROTEIN"/>
    <property type="match status" value="1"/>
</dbReference>
<proteinExistence type="predicted"/>
<dbReference type="Gene3D" id="2.60.40.420">
    <property type="entry name" value="Cupredoxins - blue copper proteins"/>
    <property type="match status" value="1"/>
</dbReference>
<dbReference type="PANTHER" id="PTHR33021:SF377">
    <property type="entry name" value="OS02G0731400 PROTEIN"/>
    <property type="match status" value="1"/>
</dbReference>
<gene>
    <name evidence="3" type="ORF">DVH24_020198</name>
</gene>
<dbReference type="AlphaFoldDB" id="A0A498J8N0"/>
<dbReference type="InterPro" id="IPR003245">
    <property type="entry name" value="Phytocyanin_dom"/>
</dbReference>
<feature type="signal peptide" evidence="1">
    <location>
        <begin position="1"/>
        <end position="29"/>
    </location>
</feature>
<sequence>MASGTKKVFVIGIGLFFSCLLLQCEEVDGREYIVGDDKRWSPDANLTQWTEGKKFKAGDVLVFKYKDPDLIVAAVLDNYLFEKCNLYLGAMNLYTSGNDHVVLKKGTIYFAPYQSPYCENGMKLTVHVE</sequence>
<evidence type="ECO:0000256" key="1">
    <source>
        <dbReference type="SAM" id="SignalP"/>
    </source>
</evidence>
<dbReference type="GO" id="GO:0009055">
    <property type="term" value="F:electron transfer activity"/>
    <property type="evidence" value="ECO:0007669"/>
    <property type="project" value="InterPro"/>
</dbReference>
<accession>A0A498J8N0</accession>
<feature type="domain" description="Phytocyanin" evidence="2">
    <location>
        <begin position="30"/>
        <end position="129"/>
    </location>
</feature>